<dbReference type="Gene3D" id="1.10.260.40">
    <property type="entry name" value="lambda repressor-like DNA-binding domains"/>
    <property type="match status" value="1"/>
</dbReference>
<accession>A0A653B8Z8</accession>
<name>A0A653B8Z8_ECTOL</name>
<protein>
    <submittedName>
        <fullName evidence="2">XRE family transcriptional regulator</fullName>
    </submittedName>
</protein>
<sequence>MKMATNSYHNVWDALTDSPEEALNLRLRSQLMMECSELVKKWNIPQKDAAKRLHITQPRLNDLLNGKITKFSLDALVNLLSNADMRVEVKVKQRKAAKEPAHA</sequence>
<proteinExistence type="predicted"/>
<dbReference type="EMBL" id="LR130779">
    <property type="protein sequence ID" value="VDN65138.1"/>
    <property type="molecule type" value="Genomic_DNA"/>
</dbReference>
<dbReference type="SUPFAM" id="SSF47413">
    <property type="entry name" value="lambda repressor-like DNA-binding domains"/>
    <property type="match status" value="1"/>
</dbReference>
<feature type="domain" description="HigA2-like helix-turn-helix" evidence="1">
    <location>
        <begin position="15"/>
        <end position="92"/>
    </location>
</feature>
<organism evidence="2">
    <name type="scientific">Ectopseudomonas oleovorans</name>
    <name type="common">Pseudomonas oleovorans</name>
    <dbReference type="NCBI Taxonomy" id="301"/>
    <lineage>
        <taxon>Bacteria</taxon>
        <taxon>Pseudomonadati</taxon>
        <taxon>Pseudomonadota</taxon>
        <taxon>Gammaproteobacteria</taxon>
        <taxon>Pseudomonadales</taxon>
        <taxon>Pseudomonadaceae</taxon>
        <taxon>Ectopseudomonas</taxon>
    </lineage>
</organism>
<evidence type="ECO:0000259" key="1">
    <source>
        <dbReference type="Pfam" id="PF13744"/>
    </source>
</evidence>
<dbReference type="AlphaFoldDB" id="A0A653B8Z8"/>
<gene>
    <name evidence="2" type="ORF">POT9AD_4163</name>
</gene>
<dbReference type="Pfam" id="PF13744">
    <property type="entry name" value="HTH_37"/>
    <property type="match status" value="1"/>
</dbReference>
<evidence type="ECO:0000313" key="2">
    <source>
        <dbReference type="EMBL" id="VDN65138.1"/>
    </source>
</evidence>
<dbReference type="GO" id="GO:0003677">
    <property type="term" value="F:DNA binding"/>
    <property type="evidence" value="ECO:0007669"/>
    <property type="project" value="InterPro"/>
</dbReference>
<dbReference type="InterPro" id="IPR010982">
    <property type="entry name" value="Lambda_DNA-bd_dom_sf"/>
</dbReference>
<reference evidence="2" key="1">
    <citation type="submission" date="2018-11" db="EMBL/GenBank/DDBJ databases">
        <authorList>
            <consortium name="Genoscope - CEA"/>
            <person name="William W."/>
        </authorList>
    </citation>
    <scope>NUCLEOTIDE SEQUENCE [LARGE SCALE GENOMIC DNA]</scope>
    <source>
        <strain evidence="2">T9AD</strain>
    </source>
</reference>
<dbReference type="InterPro" id="IPR039554">
    <property type="entry name" value="HigA2-like_HTH"/>
</dbReference>